<keyword evidence="3 7" id="KW-0479">Metal-binding</keyword>
<dbReference type="RefSeq" id="WP_084424282.1">
    <property type="nucleotide sequence ID" value="NZ_FWXV01000001.1"/>
</dbReference>
<dbReference type="PANTHER" id="PTHR46696">
    <property type="entry name" value="P450, PUTATIVE (EUROFUNG)-RELATED"/>
    <property type="match status" value="1"/>
</dbReference>
<evidence type="ECO:0000256" key="2">
    <source>
        <dbReference type="ARBA" id="ARBA00022617"/>
    </source>
</evidence>
<dbReference type="OrthoDB" id="141712at2"/>
<name>A0A1W1ZVJ5_KIBAR</name>
<organism evidence="9 10">
    <name type="scientific">Kibdelosporangium aridum</name>
    <dbReference type="NCBI Taxonomy" id="2030"/>
    <lineage>
        <taxon>Bacteria</taxon>
        <taxon>Bacillati</taxon>
        <taxon>Actinomycetota</taxon>
        <taxon>Actinomycetes</taxon>
        <taxon>Pseudonocardiales</taxon>
        <taxon>Pseudonocardiaceae</taxon>
        <taxon>Kibdelosporangium</taxon>
    </lineage>
</organism>
<accession>A0A1W1ZVJ5</accession>
<evidence type="ECO:0000256" key="4">
    <source>
        <dbReference type="ARBA" id="ARBA00023002"/>
    </source>
</evidence>
<evidence type="ECO:0000256" key="7">
    <source>
        <dbReference type="RuleBase" id="RU000461"/>
    </source>
</evidence>
<evidence type="ECO:0000256" key="1">
    <source>
        <dbReference type="ARBA" id="ARBA00010617"/>
    </source>
</evidence>
<dbReference type="GO" id="GO:0020037">
    <property type="term" value="F:heme binding"/>
    <property type="evidence" value="ECO:0007669"/>
    <property type="project" value="InterPro"/>
</dbReference>
<dbReference type="GO" id="GO:0004497">
    <property type="term" value="F:monooxygenase activity"/>
    <property type="evidence" value="ECO:0007669"/>
    <property type="project" value="UniProtKB-KW"/>
</dbReference>
<dbReference type="InterPro" id="IPR002397">
    <property type="entry name" value="Cyt_P450_B"/>
</dbReference>
<dbReference type="PRINTS" id="PR00359">
    <property type="entry name" value="BP450"/>
</dbReference>
<evidence type="ECO:0000256" key="5">
    <source>
        <dbReference type="ARBA" id="ARBA00023004"/>
    </source>
</evidence>
<keyword evidence="2 7" id="KW-0349">Heme</keyword>
<proteinExistence type="inferred from homology"/>
<keyword evidence="10" id="KW-1185">Reference proteome</keyword>
<dbReference type="SUPFAM" id="SSF48264">
    <property type="entry name" value="Cytochrome P450"/>
    <property type="match status" value="1"/>
</dbReference>
<dbReference type="PRINTS" id="PR00385">
    <property type="entry name" value="P450"/>
</dbReference>
<dbReference type="CDD" id="cd11031">
    <property type="entry name" value="Cyp158A-like"/>
    <property type="match status" value="1"/>
</dbReference>
<evidence type="ECO:0000313" key="10">
    <source>
        <dbReference type="Proteomes" id="UP000192674"/>
    </source>
</evidence>
<protein>
    <submittedName>
        <fullName evidence="9">Cytochrome P450</fullName>
    </submittedName>
</protein>
<dbReference type="EMBL" id="FWXV01000001">
    <property type="protein sequence ID" value="SMC52393.1"/>
    <property type="molecule type" value="Genomic_DNA"/>
</dbReference>
<dbReference type="FunFam" id="1.10.630.10:FF:000018">
    <property type="entry name" value="Cytochrome P450 monooxygenase"/>
    <property type="match status" value="1"/>
</dbReference>
<dbReference type="PANTHER" id="PTHR46696:SF1">
    <property type="entry name" value="CYTOCHROME P450 YJIB-RELATED"/>
    <property type="match status" value="1"/>
</dbReference>
<keyword evidence="4 7" id="KW-0560">Oxidoreductase</keyword>
<dbReference type="InterPro" id="IPR017972">
    <property type="entry name" value="Cyt_P450_CS"/>
</dbReference>
<dbReference type="PROSITE" id="PS00086">
    <property type="entry name" value="CYTOCHROME_P450"/>
    <property type="match status" value="1"/>
</dbReference>
<reference evidence="9 10" key="1">
    <citation type="submission" date="2017-04" db="EMBL/GenBank/DDBJ databases">
        <authorList>
            <person name="Afonso C.L."/>
            <person name="Miller P.J."/>
            <person name="Scott M.A."/>
            <person name="Spackman E."/>
            <person name="Goraichik I."/>
            <person name="Dimitrov K.M."/>
            <person name="Suarez D.L."/>
            <person name="Swayne D.E."/>
        </authorList>
    </citation>
    <scope>NUCLEOTIDE SEQUENCE [LARGE SCALE GENOMIC DNA]</scope>
    <source>
        <strain evidence="9 10">DSM 43828</strain>
    </source>
</reference>
<feature type="region of interest" description="Disordered" evidence="8">
    <location>
        <begin position="64"/>
        <end position="86"/>
    </location>
</feature>
<dbReference type="InterPro" id="IPR001128">
    <property type="entry name" value="Cyt_P450"/>
</dbReference>
<comment type="similarity">
    <text evidence="1 7">Belongs to the cytochrome P450 family.</text>
</comment>
<keyword evidence="5 7" id="KW-0408">Iron</keyword>
<dbReference type="Proteomes" id="UP000192674">
    <property type="component" value="Unassembled WGS sequence"/>
</dbReference>
<sequence length="397" mass="44193">MAEAYPFGAADSIDPHPRYAALRQESGLGLIKTRWGGTAWLATRYQDVKLVLGDPRFSRELAAGRDEVARPRPSIDSPDQIISMDPPNHTRLRRLVAKAFTAHRVEQLRPRVTEMVDDLIDRMDVPSRTADLATALAWPLPMMVISEMLGVPEADRDNFRRWTELVLALGGETTLEEMVDARARLNAYLAELIAQRRVSPTADLLSDLVAARDEGDRLSEEELVRLGVTLLIAGHETTANQIGNFVFVLLDNDRAGWRQLMADPASVPTAVEELLRYVPMAATADFARVAREDVEVGGQLVRAGEAVLVQVHAANRDSTVFRHPDHLDLARTHNPHIAFGFGVHYCLGVSLARLELRIVLSALLERFPDLRLGVPAEEVPWRTDRLVRGVRSLPVAW</sequence>
<dbReference type="Gene3D" id="1.10.630.10">
    <property type="entry name" value="Cytochrome P450"/>
    <property type="match status" value="1"/>
</dbReference>
<evidence type="ECO:0000256" key="8">
    <source>
        <dbReference type="SAM" id="MobiDB-lite"/>
    </source>
</evidence>
<dbReference type="InterPro" id="IPR036396">
    <property type="entry name" value="Cyt_P450_sf"/>
</dbReference>
<keyword evidence="6 7" id="KW-0503">Monooxygenase</keyword>
<dbReference type="GO" id="GO:0005506">
    <property type="term" value="F:iron ion binding"/>
    <property type="evidence" value="ECO:0007669"/>
    <property type="project" value="InterPro"/>
</dbReference>
<dbReference type="AlphaFoldDB" id="A0A1W1ZVJ5"/>
<gene>
    <name evidence="9" type="ORF">SAMN05661093_00354</name>
</gene>
<evidence type="ECO:0000256" key="3">
    <source>
        <dbReference type="ARBA" id="ARBA00022723"/>
    </source>
</evidence>
<evidence type="ECO:0000313" key="9">
    <source>
        <dbReference type="EMBL" id="SMC52393.1"/>
    </source>
</evidence>
<dbReference type="GO" id="GO:0016705">
    <property type="term" value="F:oxidoreductase activity, acting on paired donors, with incorporation or reduction of molecular oxygen"/>
    <property type="evidence" value="ECO:0007669"/>
    <property type="project" value="InterPro"/>
</dbReference>
<evidence type="ECO:0000256" key="6">
    <source>
        <dbReference type="ARBA" id="ARBA00023033"/>
    </source>
</evidence>
<dbReference type="Pfam" id="PF00067">
    <property type="entry name" value="p450"/>
    <property type="match status" value="2"/>
</dbReference>